<dbReference type="GO" id="GO:0050660">
    <property type="term" value="F:flavin adenine dinucleotide binding"/>
    <property type="evidence" value="ECO:0007669"/>
    <property type="project" value="InterPro"/>
</dbReference>
<gene>
    <name evidence="9" type="ORF">NKR23_g10068</name>
</gene>
<dbReference type="PANTHER" id="PTHR42973:SF39">
    <property type="entry name" value="FAD-BINDING PCMH-TYPE DOMAIN-CONTAINING PROTEIN"/>
    <property type="match status" value="1"/>
</dbReference>
<dbReference type="Gene3D" id="3.30.465.10">
    <property type="match status" value="2"/>
</dbReference>
<name>A0AA38VC20_9PEZI</name>
<comment type="similarity">
    <text evidence="2">Belongs to the oxygen-dependent FAD-linked oxidoreductase family.</text>
</comment>
<evidence type="ECO:0000256" key="1">
    <source>
        <dbReference type="ARBA" id="ARBA00001974"/>
    </source>
</evidence>
<comment type="cofactor">
    <cofactor evidence="1">
        <name>FAD</name>
        <dbReference type="ChEBI" id="CHEBI:57692"/>
    </cofactor>
</comment>
<dbReference type="Pfam" id="PF08031">
    <property type="entry name" value="BBE"/>
    <property type="match status" value="1"/>
</dbReference>
<dbReference type="GO" id="GO:0016491">
    <property type="term" value="F:oxidoreductase activity"/>
    <property type="evidence" value="ECO:0007669"/>
    <property type="project" value="UniProtKB-KW"/>
</dbReference>
<evidence type="ECO:0000256" key="5">
    <source>
        <dbReference type="ARBA" id="ARBA00023002"/>
    </source>
</evidence>
<dbReference type="SUPFAM" id="SSF56176">
    <property type="entry name" value="FAD-binding/transporter-associated domain-like"/>
    <property type="match status" value="1"/>
</dbReference>
<organism evidence="9 10">
    <name type="scientific">Pleurostoma richardsiae</name>
    <dbReference type="NCBI Taxonomy" id="41990"/>
    <lineage>
        <taxon>Eukaryota</taxon>
        <taxon>Fungi</taxon>
        <taxon>Dikarya</taxon>
        <taxon>Ascomycota</taxon>
        <taxon>Pezizomycotina</taxon>
        <taxon>Sordariomycetes</taxon>
        <taxon>Sordariomycetidae</taxon>
        <taxon>Calosphaeriales</taxon>
        <taxon>Pleurostomataceae</taxon>
        <taxon>Pleurostoma</taxon>
    </lineage>
</organism>
<sequence length="443" mass="48326">MHFRAASVALLGFNLLVQATKLNKRALLDDCLRTSGVPTDSEGSVDWQSDVAPFNLRLQYNPAAIAVPRTVRHVQDTISCAAKVGYKTNAKCGGHSYASFGLGGEDDHLTIAMDRMNRVTLDNTTGIASGRRAFSHGTCPGVGVGGHALHGGYGVSSHTKGLALDWMMAATVVLANSTVVNCSQADNPELFWAIRGAGSSMGVVTSFQFKTFRVPEKVTFFAAPVRWTEESAVSGLRALQDYAMSDMPNELNMRLFITRSFANLEGLFYGDKAGLQTTLQPLLEKTGATLALAQTGDWLDQLSHFGSGIALNQTHPYDMHETFYSSSLYTKPLTSIQIRELVASWFNSGKSNMRDWYAQIDLHGGKNSAVASVSADSTAYAHRDYVFMINCWGQYINYPDPNLDRTTAQTVYWGPNLAKLQKIKAMLDPGDLFYYPQGVAPSP</sequence>
<dbReference type="InterPro" id="IPR016169">
    <property type="entry name" value="FAD-bd_PCMH_sub2"/>
</dbReference>
<dbReference type="InterPro" id="IPR016167">
    <property type="entry name" value="FAD-bd_PCMH_sub1"/>
</dbReference>
<keyword evidence="5" id="KW-0560">Oxidoreductase</keyword>
<proteinExistence type="inferred from homology"/>
<keyword evidence="4" id="KW-0274">FAD</keyword>
<evidence type="ECO:0000259" key="8">
    <source>
        <dbReference type="Pfam" id="PF08031"/>
    </source>
</evidence>
<evidence type="ECO:0000256" key="6">
    <source>
        <dbReference type="SAM" id="SignalP"/>
    </source>
</evidence>
<evidence type="ECO:0000256" key="2">
    <source>
        <dbReference type="ARBA" id="ARBA00005466"/>
    </source>
</evidence>
<dbReference type="Gene3D" id="3.40.462.20">
    <property type="match status" value="2"/>
</dbReference>
<feature type="domain" description="Berberine/berberine-like" evidence="8">
    <location>
        <begin position="395"/>
        <end position="439"/>
    </location>
</feature>
<dbReference type="InterPro" id="IPR036318">
    <property type="entry name" value="FAD-bd_PCMH-like_sf"/>
</dbReference>
<evidence type="ECO:0000256" key="3">
    <source>
        <dbReference type="ARBA" id="ARBA00022630"/>
    </source>
</evidence>
<dbReference type="InterPro" id="IPR050416">
    <property type="entry name" value="FAD-linked_Oxidoreductase"/>
</dbReference>
<dbReference type="Proteomes" id="UP001174694">
    <property type="component" value="Unassembled WGS sequence"/>
</dbReference>
<keyword evidence="6" id="KW-0732">Signal</keyword>
<dbReference type="Gene3D" id="3.30.43.10">
    <property type="entry name" value="Uridine Diphospho-n-acetylenolpyruvylglucosamine Reductase, domain 2"/>
    <property type="match status" value="1"/>
</dbReference>
<dbReference type="InterPro" id="IPR012951">
    <property type="entry name" value="BBE"/>
</dbReference>
<feature type="domain" description="FAD linked oxidase N-terminal" evidence="7">
    <location>
        <begin position="62"/>
        <end position="128"/>
    </location>
</feature>
<evidence type="ECO:0000313" key="9">
    <source>
        <dbReference type="EMBL" id="KAJ9134638.1"/>
    </source>
</evidence>
<dbReference type="AlphaFoldDB" id="A0AA38VC20"/>
<keyword evidence="3" id="KW-0285">Flavoprotein</keyword>
<dbReference type="Pfam" id="PF01565">
    <property type="entry name" value="FAD_binding_4"/>
    <property type="match status" value="1"/>
</dbReference>
<protein>
    <submittedName>
        <fullName evidence="9">FAD-binding domain-containing protein</fullName>
    </submittedName>
</protein>
<keyword evidence="10" id="KW-1185">Reference proteome</keyword>
<reference evidence="9" key="1">
    <citation type="submission" date="2022-07" db="EMBL/GenBank/DDBJ databases">
        <title>Fungi with potential for degradation of polypropylene.</title>
        <authorList>
            <person name="Gostincar C."/>
        </authorList>
    </citation>
    <scope>NUCLEOTIDE SEQUENCE</scope>
    <source>
        <strain evidence="9">EXF-13308</strain>
    </source>
</reference>
<evidence type="ECO:0000259" key="7">
    <source>
        <dbReference type="Pfam" id="PF01565"/>
    </source>
</evidence>
<dbReference type="EMBL" id="JANBVO010000042">
    <property type="protein sequence ID" value="KAJ9134638.1"/>
    <property type="molecule type" value="Genomic_DNA"/>
</dbReference>
<feature type="chain" id="PRO_5041330387" evidence="6">
    <location>
        <begin position="20"/>
        <end position="443"/>
    </location>
</feature>
<evidence type="ECO:0000313" key="10">
    <source>
        <dbReference type="Proteomes" id="UP001174694"/>
    </source>
</evidence>
<feature type="signal peptide" evidence="6">
    <location>
        <begin position="1"/>
        <end position="19"/>
    </location>
</feature>
<dbReference type="PANTHER" id="PTHR42973">
    <property type="entry name" value="BINDING OXIDOREDUCTASE, PUTATIVE (AFU_ORTHOLOGUE AFUA_1G17690)-RELATED"/>
    <property type="match status" value="1"/>
</dbReference>
<dbReference type="InterPro" id="IPR006094">
    <property type="entry name" value="Oxid_FAD_bind_N"/>
</dbReference>
<accession>A0AA38VC20</accession>
<comment type="caution">
    <text evidence="9">The sequence shown here is derived from an EMBL/GenBank/DDBJ whole genome shotgun (WGS) entry which is preliminary data.</text>
</comment>
<evidence type="ECO:0000256" key="4">
    <source>
        <dbReference type="ARBA" id="ARBA00022827"/>
    </source>
</evidence>